<dbReference type="InterPro" id="IPR011333">
    <property type="entry name" value="SKP1/BTB/POZ_sf"/>
</dbReference>
<dbReference type="Gene3D" id="3.30.710.10">
    <property type="entry name" value="Potassium Channel Kv1.1, Chain A"/>
    <property type="match status" value="1"/>
</dbReference>
<keyword evidence="7" id="KW-0851">Voltage-gated channel</keyword>
<keyword evidence="14" id="KW-0175">Coiled coil</keyword>
<dbReference type="InterPro" id="IPR005821">
    <property type="entry name" value="Ion_trans_dom"/>
</dbReference>
<proteinExistence type="predicted"/>
<evidence type="ECO:0000313" key="20">
    <source>
        <dbReference type="Proteomes" id="UP000663832"/>
    </source>
</evidence>
<comment type="subcellular location">
    <subcellularLocation>
        <location evidence="1">Membrane</location>
        <topology evidence="1">Multi-pass membrane protein</topology>
    </subcellularLocation>
</comment>
<feature type="compositionally biased region" description="Polar residues" evidence="15">
    <location>
        <begin position="466"/>
        <end position="488"/>
    </location>
</feature>
<dbReference type="Pfam" id="PF00024">
    <property type="entry name" value="PAN_1"/>
    <property type="match status" value="1"/>
</dbReference>
<dbReference type="GO" id="GO:0051260">
    <property type="term" value="P:protein homooligomerization"/>
    <property type="evidence" value="ECO:0007669"/>
    <property type="project" value="InterPro"/>
</dbReference>
<evidence type="ECO:0000256" key="9">
    <source>
        <dbReference type="ARBA" id="ARBA00022989"/>
    </source>
</evidence>
<dbReference type="InterPro" id="IPR001258">
    <property type="entry name" value="NHL_repeat"/>
</dbReference>
<keyword evidence="4 16" id="KW-0812">Transmembrane</keyword>
<evidence type="ECO:0000256" key="11">
    <source>
        <dbReference type="ARBA" id="ARBA00023136"/>
    </source>
</evidence>
<dbReference type="GO" id="GO:0005251">
    <property type="term" value="F:delayed rectifier potassium channel activity"/>
    <property type="evidence" value="ECO:0007669"/>
    <property type="project" value="TreeGrafter"/>
</dbReference>
<keyword evidence="5" id="KW-0677">Repeat</keyword>
<feature type="repeat" description="NHL" evidence="13">
    <location>
        <begin position="388"/>
        <end position="425"/>
    </location>
</feature>
<dbReference type="GO" id="GO:0008076">
    <property type="term" value="C:voltage-gated potassium channel complex"/>
    <property type="evidence" value="ECO:0007669"/>
    <property type="project" value="InterPro"/>
</dbReference>
<dbReference type="CDD" id="cd05819">
    <property type="entry name" value="NHL"/>
    <property type="match status" value="1"/>
</dbReference>
<evidence type="ECO:0000256" key="2">
    <source>
        <dbReference type="ARBA" id="ARBA00022448"/>
    </source>
</evidence>
<keyword evidence="12" id="KW-0407">Ion channel</keyword>
<dbReference type="OrthoDB" id="10025005at2759"/>
<dbReference type="PROSITE" id="PS51125">
    <property type="entry name" value="NHL"/>
    <property type="match status" value="3"/>
</dbReference>
<dbReference type="Gene3D" id="2.120.10.30">
    <property type="entry name" value="TolB, C-terminal domain"/>
    <property type="match status" value="2"/>
</dbReference>
<dbReference type="EMBL" id="CAJNOM010000584">
    <property type="protein sequence ID" value="CAF1511076.1"/>
    <property type="molecule type" value="Genomic_DNA"/>
</dbReference>
<dbReference type="Proteomes" id="UP000663832">
    <property type="component" value="Unassembled WGS sequence"/>
</dbReference>
<feature type="transmembrane region" description="Helical" evidence="16">
    <location>
        <begin position="842"/>
        <end position="863"/>
    </location>
</feature>
<evidence type="ECO:0000256" key="12">
    <source>
        <dbReference type="ARBA" id="ARBA00023303"/>
    </source>
</evidence>
<dbReference type="EMBL" id="CAJNOI010000110">
    <property type="protein sequence ID" value="CAF1075552.1"/>
    <property type="molecule type" value="Genomic_DNA"/>
</dbReference>
<feature type="transmembrane region" description="Helical" evidence="16">
    <location>
        <begin position="902"/>
        <end position="924"/>
    </location>
</feature>
<feature type="repeat" description="NHL" evidence="13">
    <location>
        <begin position="333"/>
        <end position="373"/>
    </location>
</feature>
<dbReference type="Gene3D" id="1.20.120.350">
    <property type="entry name" value="Voltage-gated potassium channels. Chain C"/>
    <property type="match status" value="1"/>
</dbReference>
<dbReference type="InterPro" id="IPR003609">
    <property type="entry name" value="Pan_app"/>
</dbReference>
<keyword evidence="3" id="KW-0633">Potassium transport</keyword>
<gene>
    <name evidence="18" type="ORF">BJG266_LOCUS19957</name>
    <name evidence="19" type="ORF">QVE165_LOCUS44129</name>
</gene>
<dbReference type="SUPFAM" id="SSF81324">
    <property type="entry name" value="Voltage-gated potassium channels"/>
    <property type="match status" value="1"/>
</dbReference>
<evidence type="ECO:0000256" key="14">
    <source>
        <dbReference type="SAM" id="Coils"/>
    </source>
</evidence>
<dbReference type="InterPro" id="IPR028325">
    <property type="entry name" value="VG_K_chnl"/>
</dbReference>
<comment type="caution">
    <text evidence="19">The sequence shown here is derived from an EMBL/GenBank/DDBJ whole genome shotgun (WGS) entry which is preliminary data.</text>
</comment>
<feature type="domain" description="BTB" evidence="17">
    <location>
        <begin position="550"/>
        <end position="650"/>
    </location>
</feature>
<dbReference type="AlphaFoldDB" id="A0A815TNT0"/>
<evidence type="ECO:0000259" key="17">
    <source>
        <dbReference type="SMART" id="SM00225"/>
    </source>
</evidence>
<dbReference type="PRINTS" id="PR00169">
    <property type="entry name" value="KCHANNEL"/>
</dbReference>
<feature type="coiled-coil region" evidence="14">
    <location>
        <begin position="1009"/>
        <end position="1036"/>
    </location>
</feature>
<evidence type="ECO:0000256" key="4">
    <source>
        <dbReference type="ARBA" id="ARBA00022692"/>
    </source>
</evidence>
<dbReference type="InterPro" id="IPR027359">
    <property type="entry name" value="Volt_channel_dom_sf"/>
</dbReference>
<dbReference type="InterPro" id="IPR003131">
    <property type="entry name" value="T1-type_BTB"/>
</dbReference>
<evidence type="ECO:0000256" key="3">
    <source>
        <dbReference type="ARBA" id="ARBA00022538"/>
    </source>
</evidence>
<evidence type="ECO:0000256" key="13">
    <source>
        <dbReference type="PROSITE-ProRule" id="PRU00504"/>
    </source>
</evidence>
<dbReference type="InterPro" id="IPR011042">
    <property type="entry name" value="6-blade_b-propeller_TolB-like"/>
</dbReference>
<dbReference type="SMART" id="SM00225">
    <property type="entry name" value="BTB"/>
    <property type="match status" value="1"/>
</dbReference>
<dbReference type="SUPFAM" id="SSF54695">
    <property type="entry name" value="POZ domain"/>
    <property type="match status" value="1"/>
</dbReference>
<feature type="transmembrane region" description="Helical" evidence="16">
    <location>
        <begin position="730"/>
        <end position="750"/>
    </location>
</feature>
<reference evidence="19" key="1">
    <citation type="submission" date="2021-02" db="EMBL/GenBank/DDBJ databases">
        <authorList>
            <person name="Nowell W R."/>
        </authorList>
    </citation>
    <scope>NUCLEOTIDE SEQUENCE</scope>
</reference>
<evidence type="ECO:0000313" key="19">
    <source>
        <dbReference type="EMBL" id="CAF1511076.1"/>
    </source>
</evidence>
<organism evidence="19 20">
    <name type="scientific">Adineta steineri</name>
    <dbReference type="NCBI Taxonomy" id="433720"/>
    <lineage>
        <taxon>Eukaryota</taxon>
        <taxon>Metazoa</taxon>
        <taxon>Spiralia</taxon>
        <taxon>Gnathifera</taxon>
        <taxon>Rotifera</taxon>
        <taxon>Eurotatoria</taxon>
        <taxon>Bdelloidea</taxon>
        <taxon>Adinetida</taxon>
        <taxon>Adinetidae</taxon>
        <taxon>Adineta</taxon>
    </lineage>
</organism>
<evidence type="ECO:0000256" key="5">
    <source>
        <dbReference type="ARBA" id="ARBA00022737"/>
    </source>
</evidence>
<dbReference type="SUPFAM" id="SSF101898">
    <property type="entry name" value="NHL repeat"/>
    <property type="match status" value="1"/>
</dbReference>
<dbReference type="Pfam" id="PF01436">
    <property type="entry name" value="NHL"/>
    <property type="match status" value="2"/>
</dbReference>
<feature type="transmembrane region" description="Helical" evidence="16">
    <location>
        <begin position="802"/>
        <end position="822"/>
    </location>
</feature>
<keyword evidence="11 16" id="KW-0472">Membrane</keyword>
<keyword evidence="9 16" id="KW-1133">Transmembrane helix</keyword>
<dbReference type="GO" id="GO:0001508">
    <property type="term" value="P:action potential"/>
    <property type="evidence" value="ECO:0007669"/>
    <property type="project" value="TreeGrafter"/>
</dbReference>
<evidence type="ECO:0000256" key="7">
    <source>
        <dbReference type="ARBA" id="ARBA00022882"/>
    </source>
</evidence>
<dbReference type="Gene3D" id="1.10.287.70">
    <property type="match status" value="1"/>
</dbReference>
<name>A0A815TNT0_9BILA</name>
<dbReference type="InterPro" id="IPR000210">
    <property type="entry name" value="BTB/POZ_dom"/>
</dbReference>
<evidence type="ECO:0000256" key="1">
    <source>
        <dbReference type="ARBA" id="ARBA00004141"/>
    </source>
</evidence>
<accession>A0A815TNT0</accession>
<feature type="repeat" description="NHL" evidence="13">
    <location>
        <begin position="279"/>
        <end position="322"/>
    </location>
</feature>
<dbReference type="PANTHER" id="PTHR11537:SF113">
    <property type="entry name" value="POTASSIUM VOLTAGE-GATED CHANNEL PROTEIN SHAKER"/>
    <property type="match status" value="1"/>
</dbReference>
<dbReference type="Pfam" id="PF00520">
    <property type="entry name" value="Ion_trans"/>
    <property type="match status" value="1"/>
</dbReference>
<keyword evidence="2" id="KW-0813">Transport</keyword>
<evidence type="ECO:0000256" key="10">
    <source>
        <dbReference type="ARBA" id="ARBA00023065"/>
    </source>
</evidence>
<evidence type="ECO:0000256" key="16">
    <source>
        <dbReference type="SAM" id="Phobius"/>
    </source>
</evidence>
<keyword evidence="10" id="KW-0406">Ion transport</keyword>
<feature type="region of interest" description="Disordered" evidence="15">
    <location>
        <begin position="466"/>
        <end position="490"/>
    </location>
</feature>
<evidence type="ECO:0000256" key="8">
    <source>
        <dbReference type="ARBA" id="ARBA00022958"/>
    </source>
</evidence>
<protein>
    <recommendedName>
        <fullName evidence="17">BTB domain-containing protein</fullName>
    </recommendedName>
</protein>
<dbReference type="Proteomes" id="UP000663877">
    <property type="component" value="Unassembled WGS sequence"/>
</dbReference>
<dbReference type="Pfam" id="PF02214">
    <property type="entry name" value="BTB_2"/>
    <property type="match status" value="1"/>
</dbReference>
<feature type="transmembrane region" description="Helical" evidence="16">
    <location>
        <begin position="762"/>
        <end position="790"/>
    </location>
</feature>
<evidence type="ECO:0000256" key="6">
    <source>
        <dbReference type="ARBA" id="ARBA00022826"/>
    </source>
</evidence>
<sequence>MHGQSIPLDWQSSMNISSPGFQFSPVNYQALFLSQINTKSLFSCAQTCHSNGNCRIFDFNDQSLLCRLFQGNIITMGSIIPSSSPQSRVGSRKYNAEQFINHGQSCPLCEGSRYMRCINNTCQCEINTYFDGSICQSQKLLGGVCMNSTECRYDLNYTCLPRQQCGPSTFQIGVLVGGYGNGTAGNSLNALNSPVGLYVSINETIYVGDLMNARVIKLHQGSLVGSIVAGTGISGTSNTQLGAVSGIYVDASHNIYASDSLYNRVMLWSKNATSGSLVAGTSSVSGNTASTLNGPSGVVVDSLGNLYVSDYYNHRVMKWASNASNGSYAAGNGTAGNSPQQLNLPVGIYLDEFNSYLYVADSNNHRIQRFQLGISMNGTTVAGGNGQGSASNQLDTPFGVYVSNKTGALYIADYNNHRIQQWNLGATYGETLAGVTANSGTSLMLLNNPSNTFLNHNETYLHTNIDQNQSSNMNDDTVQSSLSKQNNPGYKMHRLKHNISKRRNSAPISLNHRRTSINKILPRNGESLIHVAPHDHRLTSEKNKINKQRNIITINVSGNRYQTHLSTLENYPNTLLGNKRKRKYYWNEEKNEYFFDRHRDCFEAILYYYQSNGRLRRPDYVPLDTFLEEVSFFDLGQHAISQINKLENVSIVKYIDLPNLAWRRYIWFYLEYPQHSLVAKILYFLSMLLTILSSIELAVESLPSYDDKWNSRCAKEENTTILTTEHPICYAIFSSPFFIIQTICVSYFTIEFLLRLISTPSYYKFVISIVNWIDLGAIVPYYIFIGLVLAGKETDLNGNSFAGLRIFRILRFLRIFKIYLIFRQLKSLRVLSTTLKESFVDFIIMIVILTTMGFLFGAATYYVEQDVNGLVFDSIPKATYWGIQTITTVGYGDMYPITATGRVFGCACAFFGVATSSILVSVLVDRYQRIYNRRKYFPEQILSVVESSDNEHEEKQDFINTRLSGTKRSIFSGILAPLRPVPSVTSMTKYRRYFDPKISSANIQFIISIQDNKTNNKSTQQTANELMKELTELIQNSGEQIYLKLTTSEIDSSDHQIPTEVELNSIPEE</sequence>
<evidence type="ECO:0000313" key="18">
    <source>
        <dbReference type="EMBL" id="CAF1075552.1"/>
    </source>
</evidence>
<evidence type="ECO:0000256" key="15">
    <source>
        <dbReference type="SAM" id="MobiDB-lite"/>
    </source>
</evidence>
<keyword evidence="6" id="KW-0631">Potassium channel</keyword>
<keyword evidence="8" id="KW-0630">Potassium</keyword>
<dbReference type="PANTHER" id="PTHR11537">
    <property type="entry name" value="VOLTAGE-GATED POTASSIUM CHANNEL"/>
    <property type="match status" value="1"/>
</dbReference>
<keyword evidence="20" id="KW-1185">Reference proteome</keyword>